<gene>
    <name evidence="2" type="ORF">g.49692</name>
</gene>
<name>A0A1B6LFX0_9HEMI</name>
<proteinExistence type="predicted"/>
<evidence type="ECO:0000313" key="2">
    <source>
        <dbReference type="EMBL" id="JAT22578.1"/>
    </source>
</evidence>
<keyword evidence="1" id="KW-1133">Transmembrane helix</keyword>
<evidence type="ECO:0000256" key="1">
    <source>
        <dbReference type="SAM" id="Phobius"/>
    </source>
</evidence>
<keyword evidence="1" id="KW-0812">Transmembrane</keyword>
<feature type="transmembrane region" description="Helical" evidence="1">
    <location>
        <begin position="63"/>
        <end position="88"/>
    </location>
</feature>
<dbReference type="AlphaFoldDB" id="A0A1B6LFX0"/>
<organism evidence="2">
    <name type="scientific">Graphocephala atropunctata</name>
    <dbReference type="NCBI Taxonomy" id="36148"/>
    <lineage>
        <taxon>Eukaryota</taxon>
        <taxon>Metazoa</taxon>
        <taxon>Ecdysozoa</taxon>
        <taxon>Arthropoda</taxon>
        <taxon>Hexapoda</taxon>
        <taxon>Insecta</taxon>
        <taxon>Pterygota</taxon>
        <taxon>Neoptera</taxon>
        <taxon>Paraneoptera</taxon>
        <taxon>Hemiptera</taxon>
        <taxon>Auchenorrhyncha</taxon>
        <taxon>Membracoidea</taxon>
        <taxon>Cicadellidae</taxon>
        <taxon>Cicadellinae</taxon>
        <taxon>Cicadellini</taxon>
        <taxon>Graphocephala</taxon>
    </lineage>
</organism>
<feature type="non-terminal residue" evidence="2">
    <location>
        <position position="1"/>
    </location>
</feature>
<feature type="transmembrane region" description="Helical" evidence="1">
    <location>
        <begin position="32"/>
        <end position="57"/>
    </location>
</feature>
<sequence length="199" mass="22504">SGAPSTITSLPECYWQLCLALQRANEFYSSQLFFVVSSAFVHILITLYFFFIVLMVYPPLVLLLVLLTFWTFAHTAHLVLLINSAAAVRSADWPNRMQTGEQDHGSRSQNTTQNIPASTRTLQHNFLCRRIFPGRQQHSDLDCKLCDDLSGHHDPVSDSTNAIRSAFNVKCEPHQCVDYSLNVLYMFMAELRSILTSSA</sequence>
<accession>A0A1B6LFX0</accession>
<keyword evidence="1" id="KW-0472">Membrane</keyword>
<reference evidence="2" key="1">
    <citation type="submission" date="2015-11" db="EMBL/GenBank/DDBJ databases">
        <title>De novo transcriptome assembly of four potential Pierce s Disease insect vectors from Arizona vineyards.</title>
        <authorList>
            <person name="Tassone E.E."/>
        </authorList>
    </citation>
    <scope>NUCLEOTIDE SEQUENCE</scope>
</reference>
<dbReference type="EMBL" id="GEBQ01017399">
    <property type="protein sequence ID" value="JAT22578.1"/>
    <property type="molecule type" value="Transcribed_RNA"/>
</dbReference>
<protein>
    <submittedName>
        <fullName evidence="2">Uncharacterized protein</fullName>
    </submittedName>
</protein>